<dbReference type="AlphaFoldDB" id="B0ZB62"/>
<evidence type="ECO:0000313" key="3">
    <source>
        <dbReference type="EMBL" id="ABZ01483.1"/>
    </source>
</evidence>
<evidence type="ECO:0000256" key="2">
    <source>
        <dbReference type="PIRNR" id="PIRNR002070"/>
    </source>
</evidence>
<dbReference type="EMBL" id="EU315244">
    <property type="protein sequence ID" value="ABZ01483.1"/>
    <property type="molecule type" value="Genomic_DNA"/>
</dbReference>
<dbReference type="Pfam" id="PF00436">
    <property type="entry name" value="SSB"/>
    <property type="match status" value="1"/>
</dbReference>
<geneLocation type="plasmid" evidence="3">
    <name>pTer331</name>
</geneLocation>
<dbReference type="SUPFAM" id="SSF50249">
    <property type="entry name" value="Nucleic acid-binding proteins"/>
    <property type="match status" value="1"/>
</dbReference>
<dbReference type="PIRSF" id="PIRSF002070">
    <property type="entry name" value="SSB"/>
    <property type="match status" value="1"/>
</dbReference>
<dbReference type="InterPro" id="IPR011344">
    <property type="entry name" value="ssDNA-bd"/>
</dbReference>
<keyword evidence="3" id="KW-0614">Plasmid</keyword>
<accession>B0ZB62</accession>
<dbReference type="Gene3D" id="2.40.50.140">
    <property type="entry name" value="Nucleic acid-binding proteins"/>
    <property type="match status" value="1"/>
</dbReference>
<evidence type="ECO:0000256" key="1">
    <source>
        <dbReference type="ARBA" id="ARBA00023125"/>
    </source>
</evidence>
<sequence length="134" mass="14891">MLTVNPGRVNRRSYTMQKNVFVGNLARPATVTGAGDRAVARFTLIANEYAGKDKDTGQTRERAVAIQFTAFRAKAEAIAKNALKGDQLIVDYRVENNDYEKNGETVYGYNFIVEDFAFGAPGKEKRDQFSRAGE</sequence>
<protein>
    <recommendedName>
        <fullName evidence="2">Single-stranded DNA-binding protein</fullName>
    </recommendedName>
</protein>
<dbReference type="PROSITE" id="PS50935">
    <property type="entry name" value="SSB"/>
    <property type="match status" value="1"/>
</dbReference>
<proteinExistence type="predicted"/>
<organism evidence="3">
    <name type="scientific">Collimonas fungivorans (strain Ter331)</name>
    <dbReference type="NCBI Taxonomy" id="1005048"/>
    <lineage>
        <taxon>Bacteria</taxon>
        <taxon>Pseudomonadati</taxon>
        <taxon>Pseudomonadota</taxon>
        <taxon>Betaproteobacteria</taxon>
        <taxon>Burkholderiales</taxon>
        <taxon>Oxalobacteraceae</taxon>
        <taxon>Collimonas</taxon>
    </lineage>
</organism>
<dbReference type="GO" id="GO:0006260">
    <property type="term" value="P:DNA replication"/>
    <property type="evidence" value="ECO:0007669"/>
    <property type="project" value="InterPro"/>
</dbReference>
<dbReference type="InterPro" id="IPR012340">
    <property type="entry name" value="NA-bd_OB-fold"/>
</dbReference>
<dbReference type="GO" id="GO:0003697">
    <property type="term" value="F:single-stranded DNA binding"/>
    <property type="evidence" value="ECO:0007669"/>
    <property type="project" value="InterPro"/>
</dbReference>
<name>B0ZB62_COLFT</name>
<gene>
    <name evidence="3" type="primary">ssb</name>
</gene>
<keyword evidence="1 2" id="KW-0238">DNA-binding</keyword>
<reference evidence="3" key="1">
    <citation type="journal article" date="2008" name="FEMS Microbiol. Ecol.">
        <title>Comparative genomics of the pIPO2/pSB102 family of environmental plasmids: sequence, evolution, and ecology of pTer331 isolated from Collimonas fungivorans Ter331.</title>
        <authorList>
            <person name="Mela F."/>
            <person name="Fritsche K."/>
            <person name="Boersma H."/>
            <person name="van Elsas J.D."/>
            <person name="Bartels D."/>
            <person name="Meyer F."/>
            <person name="de Boer W."/>
            <person name="van Veen J.A."/>
            <person name="Leveau J.H."/>
        </authorList>
    </citation>
    <scope>NUCLEOTIDE SEQUENCE [LARGE SCALE GENOMIC DNA]</scope>
    <source>
        <strain evidence="3">Ter331</strain>
        <plasmid evidence="3">pTer331</plasmid>
    </source>
</reference>
<dbReference type="InterPro" id="IPR000424">
    <property type="entry name" value="Primosome_PriB/ssb"/>
</dbReference>